<reference evidence="2" key="1">
    <citation type="submission" date="2021-02" db="EMBL/GenBank/DDBJ databases">
        <authorList>
            <person name="Dougan E. K."/>
            <person name="Rhodes N."/>
            <person name="Thang M."/>
            <person name="Chan C."/>
        </authorList>
    </citation>
    <scope>NUCLEOTIDE SEQUENCE</scope>
</reference>
<feature type="region of interest" description="Disordered" evidence="1">
    <location>
        <begin position="1"/>
        <end position="48"/>
    </location>
</feature>
<organism evidence="2 3">
    <name type="scientific">Symbiodinium natans</name>
    <dbReference type="NCBI Taxonomy" id="878477"/>
    <lineage>
        <taxon>Eukaryota</taxon>
        <taxon>Sar</taxon>
        <taxon>Alveolata</taxon>
        <taxon>Dinophyceae</taxon>
        <taxon>Suessiales</taxon>
        <taxon>Symbiodiniaceae</taxon>
        <taxon>Symbiodinium</taxon>
    </lineage>
</organism>
<comment type="caution">
    <text evidence="2">The sequence shown here is derived from an EMBL/GenBank/DDBJ whole genome shotgun (WGS) entry which is preliminary data.</text>
</comment>
<proteinExistence type="predicted"/>
<dbReference type="EMBL" id="CAJNDS010000013">
    <property type="protein sequence ID" value="CAE6916510.1"/>
    <property type="molecule type" value="Genomic_DNA"/>
</dbReference>
<sequence length="183" mass="20352">MEERLQRQSPLHPGNEVMEPVARPLSASSATAPGAQAGQPTPTTPQHYDWLRELPQGQLADIRRCDSPLAARSLLAASCGAPRGVLKELGRQTRATMDKVFALEESIRKEQDEHQAKLEALRADHRVEKRRGKLRLLARYAPHGAAAREALRCEAALPPEFHESEPPSRRSHAATRTPPRSWE</sequence>
<evidence type="ECO:0000313" key="3">
    <source>
        <dbReference type="Proteomes" id="UP000604046"/>
    </source>
</evidence>
<feature type="region of interest" description="Disordered" evidence="1">
    <location>
        <begin position="157"/>
        <end position="183"/>
    </location>
</feature>
<dbReference type="OrthoDB" id="439675at2759"/>
<gene>
    <name evidence="2" type="ORF">SNAT2548_LOCUS300</name>
</gene>
<evidence type="ECO:0000313" key="2">
    <source>
        <dbReference type="EMBL" id="CAE6916510.1"/>
    </source>
</evidence>
<evidence type="ECO:0000256" key="1">
    <source>
        <dbReference type="SAM" id="MobiDB-lite"/>
    </source>
</evidence>
<keyword evidence="3" id="KW-1185">Reference proteome</keyword>
<name>A0A812G6X3_9DINO</name>
<accession>A0A812G6X3</accession>
<dbReference type="Proteomes" id="UP000604046">
    <property type="component" value="Unassembled WGS sequence"/>
</dbReference>
<protein>
    <submittedName>
        <fullName evidence="2">Uncharacterized protein</fullName>
    </submittedName>
</protein>
<dbReference type="AlphaFoldDB" id="A0A812G6X3"/>